<accession>A0AAV4UIZ7</accession>
<feature type="chain" id="PRO_5043730448" description="Secreted protein" evidence="2">
    <location>
        <begin position="19"/>
        <end position="85"/>
    </location>
</feature>
<dbReference type="AlphaFoldDB" id="A0AAV4UIZ7"/>
<evidence type="ECO:0000256" key="1">
    <source>
        <dbReference type="SAM" id="MobiDB-lite"/>
    </source>
</evidence>
<evidence type="ECO:0000256" key="2">
    <source>
        <dbReference type="SAM" id="SignalP"/>
    </source>
</evidence>
<gene>
    <name evidence="3" type="ORF">CEXT_383831</name>
</gene>
<dbReference type="Proteomes" id="UP001054945">
    <property type="component" value="Unassembled WGS sequence"/>
</dbReference>
<feature type="region of interest" description="Disordered" evidence="1">
    <location>
        <begin position="62"/>
        <end position="85"/>
    </location>
</feature>
<evidence type="ECO:0008006" key="5">
    <source>
        <dbReference type="Google" id="ProtNLM"/>
    </source>
</evidence>
<organism evidence="3 4">
    <name type="scientific">Caerostris extrusa</name>
    <name type="common">Bark spider</name>
    <name type="synonym">Caerostris bankana</name>
    <dbReference type="NCBI Taxonomy" id="172846"/>
    <lineage>
        <taxon>Eukaryota</taxon>
        <taxon>Metazoa</taxon>
        <taxon>Ecdysozoa</taxon>
        <taxon>Arthropoda</taxon>
        <taxon>Chelicerata</taxon>
        <taxon>Arachnida</taxon>
        <taxon>Araneae</taxon>
        <taxon>Araneomorphae</taxon>
        <taxon>Entelegynae</taxon>
        <taxon>Araneoidea</taxon>
        <taxon>Araneidae</taxon>
        <taxon>Caerostris</taxon>
    </lineage>
</organism>
<keyword evidence="4" id="KW-1185">Reference proteome</keyword>
<dbReference type="EMBL" id="BPLR01012955">
    <property type="protein sequence ID" value="GIY57741.1"/>
    <property type="molecule type" value="Genomic_DNA"/>
</dbReference>
<protein>
    <recommendedName>
        <fullName evidence="5">Secreted protein</fullName>
    </recommendedName>
</protein>
<proteinExistence type="predicted"/>
<name>A0AAV4UIZ7_CAEEX</name>
<reference evidence="3 4" key="1">
    <citation type="submission" date="2021-06" db="EMBL/GenBank/DDBJ databases">
        <title>Caerostris extrusa draft genome.</title>
        <authorList>
            <person name="Kono N."/>
            <person name="Arakawa K."/>
        </authorList>
    </citation>
    <scope>NUCLEOTIDE SEQUENCE [LARGE SCALE GENOMIC DNA]</scope>
</reference>
<keyword evidence="2" id="KW-0732">Signal</keyword>
<evidence type="ECO:0000313" key="3">
    <source>
        <dbReference type="EMBL" id="GIY57741.1"/>
    </source>
</evidence>
<evidence type="ECO:0000313" key="4">
    <source>
        <dbReference type="Proteomes" id="UP001054945"/>
    </source>
</evidence>
<comment type="caution">
    <text evidence="3">The sequence shown here is derived from an EMBL/GenBank/DDBJ whole genome shotgun (WGS) entry which is preliminary data.</text>
</comment>
<sequence length="85" mass="10132">MVWAGFMIVVCLPTPTWQFFVLDRPRCAHWHHDARLKKSDGQLQVRHGEGSSVDMYFRRQKWSSQHVPHHGGQELRQRRRSHRGC</sequence>
<feature type="signal peptide" evidence="2">
    <location>
        <begin position="1"/>
        <end position="18"/>
    </location>
</feature>